<evidence type="ECO:0000256" key="3">
    <source>
        <dbReference type="SAM" id="Phobius"/>
    </source>
</evidence>
<feature type="domain" description="Fibronectin type-III" evidence="4">
    <location>
        <begin position="391"/>
        <end position="481"/>
    </location>
</feature>
<protein>
    <recommendedName>
        <fullName evidence="4">Fibronectin type-III domain-containing protein</fullName>
    </recommendedName>
</protein>
<feature type="compositionally biased region" description="Basic residues" evidence="2">
    <location>
        <begin position="157"/>
        <end position="167"/>
    </location>
</feature>
<dbReference type="SUPFAM" id="SSF49265">
    <property type="entry name" value="Fibronectin type III"/>
    <property type="match status" value="2"/>
</dbReference>
<evidence type="ECO:0000313" key="5">
    <source>
        <dbReference type="EMBL" id="KAH9370205.1"/>
    </source>
</evidence>
<dbReference type="Gene3D" id="2.60.40.10">
    <property type="entry name" value="Immunoglobulins"/>
    <property type="match status" value="2"/>
</dbReference>
<dbReference type="PANTHER" id="PTHR46708:SF2">
    <property type="entry name" value="FIBRONECTIN TYPE-III DOMAIN-CONTAINING PROTEIN"/>
    <property type="match status" value="1"/>
</dbReference>
<dbReference type="AlphaFoldDB" id="A0A9J6G4M3"/>
<evidence type="ECO:0000313" key="6">
    <source>
        <dbReference type="Proteomes" id="UP000821853"/>
    </source>
</evidence>
<feature type="domain" description="Fibronectin type-III" evidence="4">
    <location>
        <begin position="273"/>
        <end position="387"/>
    </location>
</feature>
<keyword evidence="3" id="KW-1133">Transmembrane helix</keyword>
<keyword evidence="1" id="KW-0677">Repeat</keyword>
<dbReference type="EMBL" id="JABSTR010000005">
    <property type="protein sequence ID" value="KAH9370205.1"/>
    <property type="molecule type" value="Genomic_DNA"/>
</dbReference>
<dbReference type="Pfam" id="PF00041">
    <property type="entry name" value="fn3"/>
    <property type="match status" value="2"/>
</dbReference>
<evidence type="ECO:0000256" key="1">
    <source>
        <dbReference type="ARBA" id="ARBA00022737"/>
    </source>
</evidence>
<dbReference type="InterPro" id="IPR036116">
    <property type="entry name" value="FN3_sf"/>
</dbReference>
<accession>A0A9J6G4M3</accession>
<dbReference type="OMA" id="DTFFEVY"/>
<feature type="transmembrane region" description="Helical" evidence="3">
    <location>
        <begin position="489"/>
        <end position="511"/>
    </location>
</feature>
<keyword evidence="3" id="KW-0812">Transmembrane</keyword>
<comment type="caution">
    <text evidence="5">The sequence shown here is derived from an EMBL/GenBank/DDBJ whole genome shotgun (WGS) entry which is preliminary data.</text>
</comment>
<proteinExistence type="predicted"/>
<dbReference type="CDD" id="cd00063">
    <property type="entry name" value="FN3"/>
    <property type="match status" value="2"/>
</dbReference>
<evidence type="ECO:0000259" key="4">
    <source>
        <dbReference type="PROSITE" id="PS50853"/>
    </source>
</evidence>
<feature type="region of interest" description="Disordered" evidence="2">
    <location>
        <begin position="17"/>
        <end position="46"/>
    </location>
</feature>
<gene>
    <name evidence="5" type="ORF">HPB48_019360</name>
</gene>
<dbReference type="InterPro" id="IPR013783">
    <property type="entry name" value="Ig-like_fold"/>
</dbReference>
<dbReference type="InterPro" id="IPR050991">
    <property type="entry name" value="ECM_Regulatory_Proteins"/>
</dbReference>
<organism evidence="5 6">
    <name type="scientific">Haemaphysalis longicornis</name>
    <name type="common">Bush tick</name>
    <dbReference type="NCBI Taxonomy" id="44386"/>
    <lineage>
        <taxon>Eukaryota</taxon>
        <taxon>Metazoa</taxon>
        <taxon>Ecdysozoa</taxon>
        <taxon>Arthropoda</taxon>
        <taxon>Chelicerata</taxon>
        <taxon>Arachnida</taxon>
        <taxon>Acari</taxon>
        <taxon>Parasitiformes</taxon>
        <taxon>Ixodida</taxon>
        <taxon>Ixodoidea</taxon>
        <taxon>Ixodidae</taxon>
        <taxon>Haemaphysalinae</taxon>
        <taxon>Haemaphysalis</taxon>
    </lineage>
</organism>
<dbReference type="SMART" id="SM00060">
    <property type="entry name" value="FN3"/>
    <property type="match status" value="3"/>
</dbReference>
<name>A0A9J6G4M3_HAELO</name>
<keyword evidence="6" id="KW-1185">Reference proteome</keyword>
<dbReference type="PROSITE" id="PS50853">
    <property type="entry name" value="FN3"/>
    <property type="match status" value="2"/>
</dbReference>
<dbReference type="Proteomes" id="UP000821853">
    <property type="component" value="Chromosome 3"/>
</dbReference>
<evidence type="ECO:0000256" key="2">
    <source>
        <dbReference type="SAM" id="MobiDB-lite"/>
    </source>
</evidence>
<dbReference type="PANTHER" id="PTHR46708">
    <property type="entry name" value="TENASCIN"/>
    <property type="match status" value="1"/>
</dbReference>
<feature type="region of interest" description="Disordered" evidence="2">
    <location>
        <begin position="148"/>
        <end position="170"/>
    </location>
</feature>
<dbReference type="OrthoDB" id="6381660at2759"/>
<dbReference type="InterPro" id="IPR003961">
    <property type="entry name" value="FN3_dom"/>
</dbReference>
<keyword evidence="3" id="KW-0472">Membrane</keyword>
<dbReference type="VEuPathDB" id="VectorBase:HLOH_043817"/>
<sequence>MQTRKRFRLAPAYRSRQLKPFGSSSPDKRHRASVVSKVSSRGHEPTFSIKAESPSALEVRLGEPEREDQWTCACAINSLVVAPRMKEISCSRERVRPSPFCRASNATSLSINGLTADTNYTVCVRYLCQGDNASAVACHGAKTAAVHRDPVADGHPSRRRTRSRRHGQVQQDLVRLQVTTAIHAVQGEVSAGTPELGTVYNATVFRTQAAAPLPPQNLSLVGAAGQTWMALQWSPPPESREFEVYVKAFTKLPDGTEVASTPVRIEVKTAIGAPSKIQSLHVVSRSKSSIVVGWSAPIKANGPLDGYLVYWCNRSNGSPGNLASLEAVTNHSECHTLQPGRDTRANVSPLVPESTYVIAVSAFNLQADRHNRFDGSPETITVETLPEAPPALRDLDVRMVSPDSVEVNWEAPARGVVGYLVAWCQNQRCSEKIVTPTRLIIHNLHVDSDYNVSVVPFRTDSQGNKVSGPLTTKLVTVTDNIDTALADRYLVGTIVCSVIIAGLGLIVFVFCRKKKGT</sequence>
<reference evidence="5 6" key="1">
    <citation type="journal article" date="2020" name="Cell">
        <title>Large-Scale Comparative Analyses of Tick Genomes Elucidate Their Genetic Diversity and Vector Capacities.</title>
        <authorList>
            <consortium name="Tick Genome and Microbiome Consortium (TIGMIC)"/>
            <person name="Jia N."/>
            <person name="Wang J."/>
            <person name="Shi W."/>
            <person name="Du L."/>
            <person name="Sun Y."/>
            <person name="Zhan W."/>
            <person name="Jiang J.F."/>
            <person name="Wang Q."/>
            <person name="Zhang B."/>
            <person name="Ji P."/>
            <person name="Bell-Sakyi L."/>
            <person name="Cui X.M."/>
            <person name="Yuan T.T."/>
            <person name="Jiang B.G."/>
            <person name="Yang W.F."/>
            <person name="Lam T.T."/>
            <person name="Chang Q.C."/>
            <person name="Ding S.J."/>
            <person name="Wang X.J."/>
            <person name="Zhu J.G."/>
            <person name="Ruan X.D."/>
            <person name="Zhao L."/>
            <person name="Wei J.T."/>
            <person name="Ye R.Z."/>
            <person name="Que T.C."/>
            <person name="Du C.H."/>
            <person name="Zhou Y.H."/>
            <person name="Cheng J.X."/>
            <person name="Dai P.F."/>
            <person name="Guo W.B."/>
            <person name="Han X.H."/>
            <person name="Huang E.J."/>
            <person name="Li L.F."/>
            <person name="Wei W."/>
            <person name="Gao Y.C."/>
            <person name="Liu J.Z."/>
            <person name="Shao H.Z."/>
            <person name="Wang X."/>
            <person name="Wang C.C."/>
            <person name="Yang T.C."/>
            <person name="Huo Q.B."/>
            <person name="Li W."/>
            <person name="Chen H.Y."/>
            <person name="Chen S.E."/>
            <person name="Zhou L.G."/>
            <person name="Ni X.B."/>
            <person name="Tian J.H."/>
            <person name="Sheng Y."/>
            <person name="Liu T."/>
            <person name="Pan Y.S."/>
            <person name="Xia L.Y."/>
            <person name="Li J."/>
            <person name="Zhao F."/>
            <person name="Cao W.C."/>
        </authorList>
    </citation>
    <scope>NUCLEOTIDE SEQUENCE [LARGE SCALE GENOMIC DNA]</scope>
    <source>
        <strain evidence="5">HaeL-2018</strain>
    </source>
</reference>